<dbReference type="HOGENOM" id="CLU_2592081_0_0_1"/>
<reference evidence="2" key="1">
    <citation type="journal article" date="2012" name="Nature">
        <title>The oyster genome reveals stress adaptation and complexity of shell formation.</title>
        <authorList>
            <person name="Zhang G."/>
            <person name="Fang X."/>
            <person name="Guo X."/>
            <person name="Li L."/>
            <person name="Luo R."/>
            <person name="Xu F."/>
            <person name="Yang P."/>
            <person name="Zhang L."/>
            <person name="Wang X."/>
            <person name="Qi H."/>
            <person name="Xiong Z."/>
            <person name="Que H."/>
            <person name="Xie Y."/>
            <person name="Holland P.W."/>
            <person name="Paps J."/>
            <person name="Zhu Y."/>
            <person name="Wu F."/>
            <person name="Chen Y."/>
            <person name="Wang J."/>
            <person name="Peng C."/>
            <person name="Meng J."/>
            <person name="Yang L."/>
            <person name="Liu J."/>
            <person name="Wen B."/>
            <person name="Zhang N."/>
            <person name="Huang Z."/>
            <person name="Zhu Q."/>
            <person name="Feng Y."/>
            <person name="Mount A."/>
            <person name="Hedgecock D."/>
            <person name="Xu Z."/>
            <person name="Liu Y."/>
            <person name="Domazet-Loso T."/>
            <person name="Du Y."/>
            <person name="Sun X."/>
            <person name="Zhang S."/>
            <person name="Liu B."/>
            <person name="Cheng P."/>
            <person name="Jiang X."/>
            <person name="Li J."/>
            <person name="Fan D."/>
            <person name="Wang W."/>
            <person name="Fu W."/>
            <person name="Wang T."/>
            <person name="Wang B."/>
            <person name="Zhang J."/>
            <person name="Peng Z."/>
            <person name="Li Y."/>
            <person name="Li N."/>
            <person name="Wang J."/>
            <person name="Chen M."/>
            <person name="He Y."/>
            <person name="Tan F."/>
            <person name="Song X."/>
            <person name="Zheng Q."/>
            <person name="Huang R."/>
            <person name="Yang H."/>
            <person name="Du X."/>
            <person name="Chen L."/>
            <person name="Yang M."/>
            <person name="Gaffney P.M."/>
            <person name="Wang S."/>
            <person name="Luo L."/>
            <person name="She Z."/>
            <person name="Ming Y."/>
            <person name="Huang W."/>
            <person name="Zhang S."/>
            <person name="Huang B."/>
            <person name="Zhang Y."/>
            <person name="Qu T."/>
            <person name="Ni P."/>
            <person name="Miao G."/>
            <person name="Wang J."/>
            <person name="Wang Q."/>
            <person name="Steinberg C.E."/>
            <person name="Wang H."/>
            <person name="Li N."/>
            <person name="Qian L."/>
            <person name="Zhang G."/>
            <person name="Li Y."/>
            <person name="Yang H."/>
            <person name="Liu X."/>
            <person name="Wang J."/>
            <person name="Yin Y."/>
            <person name="Wang J."/>
        </authorList>
    </citation>
    <scope>NUCLEOTIDE SEQUENCE [LARGE SCALE GENOMIC DNA]</scope>
    <source>
        <strain evidence="2">05x7-T-G4-1.051#20</strain>
    </source>
</reference>
<sequence length="80" mass="9277">MDSLRREKSEVLGILREKHSKTLQLIKVRTPKSQDKRTIVHSPTPRKSKRTLFSTPQKNDFGESHAKISLQKADQMEIHV</sequence>
<protein>
    <submittedName>
        <fullName evidence="2">Uncharacterized protein</fullName>
    </submittedName>
</protein>
<accession>K1PP81</accession>
<dbReference type="AlphaFoldDB" id="K1PP81"/>
<feature type="region of interest" description="Disordered" evidence="1">
    <location>
        <begin position="31"/>
        <end position="63"/>
    </location>
</feature>
<evidence type="ECO:0000256" key="1">
    <source>
        <dbReference type="SAM" id="MobiDB-lite"/>
    </source>
</evidence>
<gene>
    <name evidence="2" type="ORF">CGI_10009561</name>
</gene>
<name>K1PP81_MAGGI</name>
<dbReference type="EMBL" id="JH818154">
    <property type="protein sequence ID" value="EKC25932.1"/>
    <property type="molecule type" value="Genomic_DNA"/>
</dbReference>
<proteinExistence type="predicted"/>
<dbReference type="InParanoid" id="K1PP81"/>
<organism evidence="2">
    <name type="scientific">Magallana gigas</name>
    <name type="common">Pacific oyster</name>
    <name type="synonym">Crassostrea gigas</name>
    <dbReference type="NCBI Taxonomy" id="29159"/>
    <lineage>
        <taxon>Eukaryota</taxon>
        <taxon>Metazoa</taxon>
        <taxon>Spiralia</taxon>
        <taxon>Lophotrochozoa</taxon>
        <taxon>Mollusca</taxon>
        <taxon>Bivalvia</taxon>
        <taxon>Autobranchia</taxon>
        <taxon>Pteriomorphia</taxon>
        <taxon>Ostreida</taxon>
        <taxon>Ostreoidea</taxon>
        <taxon>Ostreidae</taxon>
        <taxon>Magallana</taxon>
    </lineage>
</organism>
<evidence type="ECO:0000313" key="2">
    <source>
        <dbReference type="EMBL" id="EKC25932.1"/>
    </source>
</evidence>